<proteinExistence type="predicted"/>
<evidence type="ECO:0000313" key="1">
    <source>
        <dbReference type="EMBL" id="GLR27251.1"/>
    </source>
</evidence>
<reference evidence="2" key="1">
    <citation type="journal article" date="2019" name="Int. J. Syst. Evol. Microbiol.">
        <title>The Global Catalogue of Microorganisms (GCM) 10K type strain sequencing project: providing services to taxonomists for standard genome sequencing and annotation.</title>
        <authorList>
            <consortium name="The Broad Institute Genomics Platform"/>
            <consortium name="The Broad Institute Genome Sequencing Center for Infectious Disease"/>
            <person name="Wu L."/>
            <person name="Ma J."/>
        </authorList>
    </citation>
    <scope>NUCLEOTIDE SEQUENCE [LARGE SCALE GENOMIC DNA]</scope>
    <source>
        <strain evidence="2">NBRC 105857</strain>
    </source>
</reference>
<organism evidence="1 2">
    <name type="scientific">Limnobacter litoralis</name>
    <dbReference type="NCBI Taxonomy" id="481366"/>
    <lineage>
        <taxon>Bacteria</taxon>
        <taxon>Pseudomonadati</taxon>
        <taxon>Pseudomonadota</taxon>
        <taxon>Betaproteobacteria</taxon>
        <taxon>Burkholderiales</taxon>
        <taxon>Burkholderiaceae</taxon>
        <taxon>Limnobacter</taxon>
    </lineage>
</organism>
<accession>A0ABQ5YVI4</accession>
<dbReference type="RefSeq" id="WP_284281999.1">
    <property type="nucleotide sequence ID" value="NZ_BSOJ01000029.1"/>
</dbReference>
<comment type="caution">
    <text evidence="1">The sequence shown here is derived from an EMBL/GenBank/DDBJ whole genome shotgun (WGS) entry which is preliminary data.</text>
</comment>
<sequence length="157" mass="17259">MKTGLLIAITVMGLGMSIETYSAQPSTNDVAKTAESFISYNMKDPDSSKFRSVNVFRRAVCGEVNSKNSYGAYSGFTGFVVVFEHDDMKTLYGLVQGSTDYVSAGEPGYEKALFDVKKYTAHLAAQNNSYSSGTTINETEFEADSFFKDVKDTYCKN</sequence>
<keyword evidence="2" id="KW-1185">Reference proteome</keyword>
<dbReference type="Proteomes" id="UP001156664">
    <property type="component" value="Unassembled WGS sequence"/>
</dbReference>
<dbReference type="EMBL" id="BSOJ01000029">
    <property type="protein sequence ID" value="GLR27251.1"/>
    <property type="molecule type" value="Genomic_DNA"/>
</dbReference>
<protein>
    <submittedName>
        <fullName evidence="1">Uncharacterized protein</fullName>
    </submittedName>
</protein>
<gene>
    <name evidence="1" type="ORF">GCM10007875_23420</name>
</gene>
<name>A0ABQ5YVI4_9BURK</name>
<evidence type="ECO:0000313" key="2">
    <source>
        <dbReference type="Proteomes" id="UP001156664"/>
    </source>
</evidence>